<keyword evidence="10" id="KW-1185">Reference proteome</keyword>
<feature type="region of interest" description="Disordered" evidence="6">
    <location>
        <begin position="26"/>
        <end position="53"/>
    </location>
</feature>
<gene>
    <name evidence="9" type="ORF">RVR_5604</name>
</gene>
<feature type="region of interest" description="Disordered" evidence="6">
    <location>
        <begin position="282"/>
        <end position="349"/>
    </location>
</feature>
<feature type="region of interest" description="Disordered" evidence="6">
    <location>
        <begin position="1"/>
        <end position="20"/>
    </location>
</feature>
<dbReference type="Pfam" id="PF00482">
    <property type="entry name" value="T2SSF"/>
    <property type="match status" value="1"/>
</dbReference>
<reference evidence="9 10" key="4">
    <citation type="journal article" date="2020" name="Sci. Rep.">
        <title>beta-carboline chemical signals induce reveromycin production through a LuxR family regulator in Streptomyces sp. SN-593.</title>
        <authorList>
            <person name="Panthee S."/>
            <person name="Kito N."/>
            <person name="Hayashi T."/>
            <person name="Shimizu T."/>
            <person name="Ishikawa J."/>
            <person name="Hamamoto H."/>
            <person name="Osada H."/>
            <person name="Takahashi S."/>
        </authorList>
    </citation>
    <scope>NUCLEOTIDE SEQUENCE [LARGE SCALE GENOMIC DNA]</scope>
    <source>
        <strain evidence="9 10">SN-593</strain>
    </source>
</reference>
<feature type="transmembrane region" description="Helical" evidence="7">
    <location>
        <begin position="225"/>
        <end position="244"/>
    </location>
</feature>
<proteinExistence type="predicted"/>
<evidence type="ECO:0000256" key="1">
    <source>
        <dbReference type="ARBA" id="ARBA00004651"/>
    </source>
</evidence>
<name>A0A7U3URP8_9ACTN</name>
<dbReference type="InterPro" id="IPR018076">
    <property type="entry name" value="T2SS_GspF_dom"/>
</dbReference>
<accession>A0A7U3URP8</accession>
<evidence type="ECO:0000256" key="7">
    <source>
        <dbReference type="SAM" id="Phobius"/>
    </source>
</evidence>
<protein>
    <recommendedName>
        <fullName evidence="8">Type II secretion system protein GspF domain-containing protein</fullName>
    </recommendedName>
</protein>
<feature type="domain" description="Type II secretion system protein GspF" evidence="8">
    <location>
        <begin position="116"/>
        <end position="238"/>
    </location>
</feature>
<reference evidence="9 10" key="3">
    <citation type="journal article" date="2011" name="Nat. Chem. Biol.">
        <title>Reveromycin A biosynthesis uses RevG and RevJ for stereospecific spiroacetal formation.</title>
        <authorList>
            <person name="Takahashi S."/>
            <person name="Toyoda A."/>
            <person name="Sekiyama Y."/>
            <person name="Takagi H."/>
            <person name="Nogawa T."/>
            <person name="Uramoto M."/>
            <person name="Suzuki R."/>
            <person name="Koshino H."/>
            <person name="Kumano T."/>
            <person name="Panthee S."/>
            <person name="Dairi T."/>
            <person name="Ishikawa J."/>
            <person name="Ikeda H."/>
            <person name="Sakaki Y."/>
            <person name="Osada H."/>
        </authorList>
    </citation>
    <scope>NUCLEOTIDE SEQUENCE [LARGE SCALE GENOMIC DNA]</scope>
    <source>
        <strain evidence="9 10">SN-593</strain>
    </source>
</reference>
<dbReference type="EMBL" id="AP018365">
    <property type="protein sequence ID" value="BBA99120.1"/>
    <property type="molecule type" value="Genomic_DNA"/>
</dbReference>
<dbReference type="KEGG" id="arev:RVR_5604"/>
<dbReference type="GO" id="GO:0005886">
    <property type="term" value="C:plasma membrane"/>
    <property type="evidence" value="ECO:0007669"/>
    <property type="project" value="UniProtKB-SubCell"/>
</dbReference>
<keyword evidence="5 7" id="KW-0472">Membrane</keyword>
<evidence type="ECO:0000313" key="9">
    <source>
        <dbReference type="EMBL" id="BBA99120.1"/>
    </source>
</evidence>
<evidence type="ECO:0000256" key="4">
    <source>
        <dbReference type="ARBA" id="ARBA00022989"/>
    </source>
</evidence>
<evidence type="ECO:0000313" key="10">
    <source>
        <dbReference type="Proteomes" id="UP000595703"/>
    </source>
</evidence>
<reference evidence="9 10" key="1">
    <citation type="journal article" date="2010" name="J. Bacteriol.">
        <title>Biochemical characterization of a novel indole prenyltransferase from Streptomyces sp. SN-593.</title>
        <authorList>
            <person name="Takahashi S."/>
            <person name="Takagi H."/>
            <person name="Toyoda A."/>
            <person name="Uramoto M."/>
            <person name="Nogawa T."/>
            <person name="Ueki M."/>
            <person name="Sakaki Y."/>
            <person name="Osada H."/>
        </authorList>
    </citation>
    <scope>NUCLEOTIDE SEQUENCE [LARGE SCALE GENOMIC DNA]</scope>
    <source>
        <strain evidence="9 10">SN-593</strain>
    </source>
</reference>
<dbReference type="PANTHER" id="PTHR35007">
    <property type="entry name" value="INTEGRAL MEMBRANE PROTEIN-RELATED"/>
    <property type="match status" value="1"/>
</dbReference>
<dbReference type="Proteomes" id="UP000595703">
    <property type="component" value="Chromosome"/>
</dbReference>
<evidence type="ECO:0000256" key="3">
    <source>
        <dbReference type="ARBA" id="ARBA00022692"/>
    </source>
</evidence>
<comment type="subcellular location">
    <subcellularLocation>
        <location evidence="1">Cell membrane</location>
        <topology evidence="1">Multi-pass membrane protein</topology>
    </subcellularLocation>
</comment>
<evidence type="ECO:0000259" key="8">
    <source>
        <dbReference type="Pfam" id="PF00482"/>
    </source>
</evidence>
<keyword evidence="2" id="KW-1003">Cell membrane</keyword>
<keyword evidence="4 7" id="KW-1133">Transmembrane helix</keyword>
<feature type="transmembrane region" description="Helical" evidence="7">
    <location>
        <begin position="64"/>
        <end position="86"/>
    </location>
</feature>
<reference evidence="9 10" key="2">
    <citation type="journal article" date="2011" name="J. Antibiot.">
        <title>Furaquinocins I and J: novel polyketide isoprenoid hybrid compounds from Streptomyces reveromyceticus SN-593.</title>
        <authorList>
            <person name="Panthee S."/>
            <person name="Takahashi S."/>
            <person name="Takagi H."/>
            <person name="Nogawa T."/>
            <person name="Oowada E."/>
            <person name="Uramoto M."/>
            <person name="Osada H."/>
        </authorList>
    </citation>
    <scope>NUCLEOTIDE SEQUENCE [LARGE SCALE GENOMIC DNA]</scope>
    <source>
        <strain evidence="9 10">SN-593</strain>
    </source>
</reference>
<sequence>MVQGGRFRIGRRGRGGHRQPGRAFWWPWRRDRSGGGDAGLRSDGAGETRRTRGGPEWLCLPAGAALAAVTWSVVPMVAGAVALPLVRRALGARARRAAAERTSVAVSVLCGVVAGDLRAGRPPHAALADAVESAGWSGSPDLGPIAGLLLSAARFGGDVPGALRTAARCRPGAHGLGAVAACWQVAVDGGAGLAAALDRVAVALRAEADRREDLRAQLAGPRATAVLLALLPAFGLVLGTAMGADPAAVLLHTPAGLVCLVAGVLLEWAGLAWTSRIIRAAEGGPPSGTGSGRGFTVSRAPDSRVPGSGAAGVGDREVAERATVGLGAGAAAPRSARTPRGSSVEGGRW</sequence>
<evidence type="ECO:0000256" key="5">
    <source>
        <dbReference type="ARBA" id="ARBA00023136"/>
    </source>
</evidence>
<dbReference type="PANTHER" id="PTHR35007:SF4">
    <property type="entry name" value="CONSERVED TRANSMEMBRANE PROTEIN-RELATED"/>
    <property type="match status" value="1"/>
</dbReference>
<evidence type="ECO:0000256" key="6">
    <source>
        <dbReference type="SAM" id="MobiDB-lite"/>
    </source>
</evidence>
<organism evidence="9 10">
    <name type="scientific">Actinacidiphila reveromycinica</name>
    <dbReference type="NCBI Taxonomy" id="659352"/>
    <lineage>
        <taxon>Bacteria</taxon>
        <taxon>Bacillati</taxon>
        <taxon>Actinomycetota</taxon>
        <taxon>Actinomycetes</taxon>
        <taxon>Kitasatosporales</taxon>
        <taxon>Streptomycetaceae</taxon>
        <taxon>Actinacidiphila</taxon>
    </lineage>
</organism>
<evidence type="ECO:0000256" key="2">
    <source>
        <dbReference type="ARBA" id="ARBA00022475"/>
    </source>
</evidence>
<feature type="transmembrane region" description="Helical" evidence="7">
    <location>
        <begin position="250"/>
        <end position="269"/>
    </location>
</feature>
<keyword evidence="3 7" id="KW-0812">Transmembrane</keyword>
<dbReference type="AlphaFoldDB" id="A0A7U3URP8"/>
<feature type="compositionally biased region" description="Basic residues" evidence="6">
    <location>
        <begin position="8"/>
        <end position="20"/>
    </location>
</feature>